<dbReference type="Proteomes" id="UP000548326">
    <property type="component" value="Unassembled WGS sequence"/>
</dbReference>
<dbReference type="RefSeq" id="WP_076376951.1">
    <property type="nucleotide sequence ID" value="NZ_FTMG01000015.1"/>
</dbReference>
<proteinExistence type="predicted"/>
<evidence type="ECO:0000313" key="2">
    <source>
        <dbReference type="EMBL" id="MBB6112011.1"/>
    </source>
</evidence>
<dbReference type="OrthoDB" id="9792011at2"/>
<dbReference type="Proteomes" id="UP000541583">
    <property type="component" value="Unassembled WGS sequence"/>
</dbReference>
<comment type="caution">
    <text evidence="3">The sequence shown here is derived from an EMBL/GenBank/DDBJ whole genome shotgun (WGS) entry which is preliminary data.</text>
</comment>
<evidence type="ECO:0000313" key="4">
    <source>
        <dbReference type="Proteomes" id="UP000541583"/>
    </source>
</evidence>
<gene>
    <name evidence="3" type="ORF">HDF22_000576</name>
    <name evidence="2" type="ORF">HDF23_004784</name>
</gene>
<accession>A0A841JEF4</accession>
<name>A0A841JEF4_9SPHI</name>
<dbReference type="EMBL" id="JACHCB010000015">
    <property type="protein sequence ID" value="MBB6112011.1"/>
    <property type="molecule type" value="Genomic_DNA"/>
</dbReference>
<evidence type="ECO:0000313" key="3">
    <source>
        <dbReference type="EMBL" id="MBB6126471.1"/>
    </source>
</evidence>
<feature type="domain" description="DUF4397" evidence="1">
    <location>
        <begin position="56"/>
        <end position="185"/>
    </location>
</feature>
<dbReference type="AlphaFoldDB" id="A0A841JEF4"/>
<sequence length="280" mass="29668">MNKIYSINKKAMNSTAFISRSKGLLLLAGALMLIASSCKKTDYLDINAADRPPLAAHISFVNARPVNVGIQFWTYTTQVTKTAVPINGKSDYLDAQFGDVQINFTEGTNTSYKASREFGNSATFTSSGGPNGPIANYYHTVFAIKNTKATADSLILFYDDLAVPAAGKAKIRFVNLAPGSPNVDFGITGQTALFTNTAYGRAGSSVLSGTGLNTWSIGPFITIDAGVLDFQVSNTSDHSVVNILNNQLSNISLQAGKIYTIYINGTPGSAAIGATILTHN</sequence>
<dbReference type="InterPro" id="IPR025510">
    <property type="entry name" value="DUF4397"/>
</dbReference>
<dbReference type="Pfam" id="PF14344">
    <property type="entry name" value="DUF4397"/>
    <property type="match status" value="1"/>
</dbReference>
<protein>
    <recommendedName>
        <fullName evidence="1">DUF4397 domain-containing protein</fullName>
    </recommendedName>
</protein>
<evidence type="ECO:0000313" key="5">
    <source>
        <dbReference type="Proteomes" id="UP000548326"/>
    </source>
</evidence>
<dbReference type="EMBL" id="JACHCA010000002">
    <property type="protein sequence ID" value="MBB6126471.1"/>
    <property type="molecule type" value="Genomic_DNA"/>
</dbReference>
<keyword evidence="4" id="KW-1185">Reference proteome</keyword>
<evidence type="ECO:0000259" key="1">
    <source>
        <dbReference type="Pfam" id="PF14344"/>
    </source>
</evidence>
<organism evidence="3 5">
    <name type="scientific">Mucilaginibacter lappiensis</name>
    <dbReference type="NCBI Taxonomy" id="354630"/>
    <lineage>
        <taxon>Bacteria</taxon>
        <taxon>Pseudomonadati</taxon>
        <taxon>Bacteroidota</taxon>
        <taxon>Sphingobacteriia</taxon>
        <taxon>Sphingobacteriales</taxon>
        <taxon>Sphingobacteriaceae</taxon>
        <taxon>Mucilaginibacter</taxon>
    </lineage>
</organism>
<reference evidence="4 5" key="1">
    <citation type="submission" date="2020-08" db="EMBL/GenBank/DDBJ databases">
        <title>Genomic Encyclopedia of Type Strains, Phase IV (KMG-V): Genome sequencing to study the core and pangenomes of soil and plant-associated prokaryotes.</title>
        <authorList>
            <person name="Whitman W."/>
        </authorList>
    </citation>
    <scope>NUCLEOTIDE SEQUENCE [LARGE SCALE GENOMIC DNA]</scope>
    <source>
        <strain evidence="2 4">ANJLi2</strain>
        <strain evidence="3 5">MP601</strain>
    </source>
</reference>